<gene>
    <name evidence="2" type="ORF">GCM10020367_18500</name>
</gene>
<dbReference type="Proteomes" id="UP001499990">
    <property type="component" value="Unassembled WGS sequence"/>
</dbReference>
<dbReference type="Pfam" id="PF04149">
    <property type="entry name" value="DUF397"/>
    <property type="match status" value="1"/>
</dbReference>
<reference evidence="3" key="1">
    <citation type="journal article" date="2019" name="Int. J. Syst. Evol. Microbiol.">
        <title>The Global Catalogue of Microorganisms (GCM) 10K type strain sequencing project: providing services to taxonomists for standard genome sequencing and annotation.</title>
        <authorList>
            <consortium name="The Broad Institute Genomics Platform"/>
            <consortium name="The Broad Institute Genome Sequencing Center for Infectious Disease"/>
            <person name="Wu L."/>
            <person name="Ma J."/>
        </authorList>
    </citation>
    <scope>NUCLEOTIDE SEQUENCE [LARGE SCALE GENOMIC DNA]</scope>
    <source>
        <strain evidence="3">JCM 9651</strain>
    </source>
</reference>
<evidence type="ECO:0000313" key="2">
    <source>
        <dbReference type="EMBL" id="GAA3370727.1"/>
    </source>
</evidence>
<keyword evidence="3" id="KW-1185">Reference proteome</keyword>
<organism evidence="2 3">
    <name type="scientific">Streptomyces sannanensis</name>
    <dbReference type="NCBI Taxonomy" id="285536"/>
    <lineage>
        <taxon>Bacteria</taxon>
        <taxon>Bacillati</taxon>
        <taxon>Actinomycetota</taxon>
        <taxon>Actinomycetes</taxon>
        <taxon>Kitasatosporales</taxon>
        <taxon>Streptomycetaceae</taxon>
        <taxon>Streptomyces</taxon>
    </lineage>
</organism>
<sequence length="64" mass="6794">MPDLHWRKSSYSAEAANCVCVAIAPDGTVLLGDSKAPGTTVTTTRRALHDLISAITPDLADHNF</sequence>
<dbReference type="EMBL" id="BAAAYL010000001">
    <property type="protein sequence ID" value="GAA3370727.1"/>
    <property type="molecule type" value="Genomic_DNA"/>
</dbReference>
<proteinExistence type="predicted"/>
<feature type="domain" description="DUF397" evidence="1">
    <location>
        <begin position="4"/>
        <end position="55"/>
    </location>
</feature>
<evidence type="ECO:0000259" key="1">
    <source>
        <dbReference type="Pfam" id="PF04149"/>
    </source>
</evidence>
<dbReference type="RefSeq" id="WP_345035754.1">
    <property type="nucleotide sequence ID" value="NZ_BAAAYL010000001.1"/>
</dbReference>
<dbReference type="InterPro" id="IPR007278">
    <property type="entry name" value="DUF397"/>
</dbReference>
<protein>
    <recommendedName>
        <fullName evidence="1">DUF397 domain-containing protein</fullName>
    </recommendedName>
</protein>
<accession>A0ABP6S8F2</accession>
<name>A0ABP6S8F2_9ACTN</name>
<evidence type="ECO:0000313" key="3">
    <source>
        <dbReference type="Proteomes" id="UP001499990"/>
    </source>
</evidence>
<comment type="caution">
    <text evidence="2">The sequence shown here is derived from an EMBL/GenBank/DDBJ whole genome shotgun (WGS) entry which is preliminary data.</text>
</comment>